<evidence type="ECO:0000256" key="1">
    <source>
        <dbReference type="SAM" id="MobiDB-lite"/>
    </source>
</evidence>
<feature type="compositionally biased region" description="Low complexity" evidence="1">
    <location>
        <begin position="69"/>
        <end position="79"/>
    </location>
</feature>
<name>A0ABT9Q8U6_9ACTN</name>
<protein>
    <submittedName>
        <fullName evidence="2">Uncharacterized protein</fullName>
    </submittedName>
</protein>
<feature type="region of interest" description="Disordered" evidence="1">
    <location>
        <begin position="1"/>
        <end position="79"/>
    </location>
</feature>
<comment type="caution">
    <text evidence="2">The sequence shown here is derived from an EMBL/GenBank/DDBJ whole genome shotgun (WGS) entry which is preliminary data.</text>
</comment>
<keyword evidence="3" id="KW-1185">Reference proteome</keyword>
<dbReference type="EMBL" id="JAUSQU010000001">
    <property type="protein sequence ID" value="MDP9843149.1"/>
    <property type="molecule type" value="Genomic_DNA"/>
</dbReference>
<gene>
    <name evidence="2" type="ORF">J2853_002360</name>
</gene>
<dbReference type="Proteomes" id="UP001225356">
    <property type="component" value="Unassembled WGS sequence"/>
</dbReference>
<organism evidence="2 3">
    <name type="scientific">Streptosporangium lutulentum</name>
    <dbReference type="NCBI Taxonomy" id="1461250"/>
    <lineage>
        <taxon>Bacteria</taxon>
        <taxon>Bacillati</taxon>
        <taxon>Actinomycetota</taxon>
        <taxon>Actinomycetes</taxon>
        <taxon>Streptosporangiales</taxon>
        <taxon>Streptosporangiaceae</taxon>
        <taxon>Streptosporangium</taxon>
    </lineage>
</organism>
<evidence type="ECO:0000313" key="3">
    <source>
        <dbReference type="Proteomes" id="UP001225356"/>
    </source>
</evidence>
<proteinExistence type="predicted"/>
<evidence type="ECO:0000313" key="2">
    <source>
        <dbReference type="EMBL" id="MDP9843149.1"/>
    </source>
</evidence>
<accession>A0ABT9Q8U6</accession>
<reference evidence="2 3" key="1">
    <citation type="submission" date="2023-07" db="EMBL/GenBank/DDBJ databases">
        <title>Sequencing the genomes of 1000 actinobacteria strains.</title>
        <authorList>
            <person name="Klenk H.-P."/>
        </authorList>
    </citation>
    <scope>NUCLEOTIDE SEQUENCE [LARGE SCALE GENOMIC DNA]</scope>
    <source>
        <strain evidence="2 3">DSM 46740</strain>
    </source>
</reference>
<sequence length="79" mass="8109">MGSWLIRSCWSSPTHATWPSGRSSAAGTSSSSLTSTTWSTRSSQPPPKAGRSGRAAVRGRRASARRGDPASAPRPAAAA</sequence>
<feature type="compositionally biased region" description="Low complexity" evidence="1">
    <location>
        <begin position="20"/>
        <end position="56"/>
    </location>
</feature>